<evidence type="ECO:0000313" key="1">
    <source>
        <dbReference type="EMBL" id="DAE17977.1"/>
    </source>
</evidence>
<proteinExistence type="predicted"/>
<reference evidence="1" key="1">
    <citation type="journal article" date="2021" name="Proc. Natl. Acad. Sci. U.S.A.">
        <title>A Catalog of Tens of Thousands of Viruses from Human Metagenomes Reveals Hidden Associations with Chronic Diseases.</title>
        <authorList>
            <person name="Tisza M.J."/>
            <person name="Buck C.B."/>
        </authorList>
    </citation>
    <scope>NUCLEOTIDE SEQUENCE</scope>
    <source>
        <strain evidence="1">Ctr8v12</strain>
    </source>
</reference>
<dbReference type="InterPro" id="IPR046573">
    <property type="entry name" value="DUF6633"/>
</dbReference>
<name>A0A8S5QGS3_9CAUD</name>
<accession>A0A8S5QGS3</accession>
<dbReference type="Pfam" id="PF20338">
    <property type="entry name" value="DUF6633"/>
    <property type="match status" value="1"/>
</dbReference>
<protein>
    <submittedName>
        <fullName evidence="1">Uncharacterized protein</fullName>
    </submittedName>
</protein>
<dbReference type="EMBL" id="BK015649">
    <property type="protein sequence ID" value="DAE17977.1"/>
    <property type="molecule type" value="Genomic_DNA"/>
</dbReference>
<organism evidence="1">
    <name type="scientific">Siphoviridae sp. ctr8v12</name>
    <dbReference type="NCBI Taxonomy" id="2825685"/>
    <lineage>
        <taxon>Viruses</taxon>
        <taxon>Duplodnaviria</taxon>
        <taxon>Heunggongvirae</taxon>
        <taxon>Uroviricota</taxon>
        <taxon>Caudoviricetes</taxon>
    </lineage>
</organism>
<sequence>MENKVIQYSPQELISPEGLPKTTQQAVSLLKTSPMLYWDSINPKNVLDVFNAPQLTVSGISREIGTMKLQALMVKWMNSFLRFYSVNGSMDAVQVADTINLILEIYPYYTQYDFKLFFKMAKMGKFGEIYGRMDGEVIINWLKKYDAHRTIVAQSESMKYADKFKERYPAEETEGVTYPEYLAIKHRASMGDKESIKQLTPP</sequence>